<keyword evidence="3" id="KW-1185">Reference proteome</keyword>
<keyword evidence="1" id="KW-0175">Coiled coil</keyword>
<protein>
    <submittedName>
        <fullName evidence="2">Uncharacterized protein</fullName>
    </submittedName>
</protein>
<evidence type="ECO:0000256" key="1">
    <source>
        <dbReference type="SAM" id="Coils"/>
    </source>
</evidence>
<feature type="coiled-coil region" evidence="1">
    <location>
        <begin position="62"/>
        <end position="96"/>
    </location>
</feature>
<evidence type="ECO:0000313" key="3">
    <source>
        <dbReference type="Proteomes" id="UP001054821"/>
    </source>
</evidence>
<comment type="caution">
    <text evidence="2">The sequence shown here is derived from an EMBL/GenBank/DDBJ whole genome shotgun (WGS) entry which is preliminary data.</text>
</comment>
<organism evidence="2 3">
    <name type="scientific">Prunus dulcis</name>
    <name type="common">Almond</name>
    <name type="synonym">Amygdalus dulcis</name>
    <dbReference type="NCBI Taxonomy" id="3755"/>
    <lineage>
        <taxon>Eukaryota</taxon>
        <taxon>Viridiplantae</taxon>
        <taxon>Streptophyta</taxon>
        <taxon>Embryophyta</taxon>
        <taxon>Tracheophyta</taxon>
        <taxon>Spermatophyta</taxon>
        <taxon>Magnoliopsida</taxon>
        <taxon>eudicotyledons</taxon>
        <taxon>Gunneridae</taxon>
        <taxon>Pentapetalae</taxon>
        <taxon>rosids</taxon>
        <taxon>fabids</taxon>
        <taxon>Rosales</taxon>
        <taxon>Rosaceae</taxon>
        <taxon>Amygdaloideae</taxon>
        <taxon>Amygdaleae</taxon>
        <taxon>Prunus</taxon>
    </lineage>
</organism>
<gene>
    <name evidence="2" type="ORF">L3X38_026947</name>
</gene>
<name>A0AAD4VMX3_PRUDU</name>
<accession>A0AAD4VMX3</accession>
<proteinExistence type="predicted"/>
<reference evidence="2 3" key="1">
    <citation type="journal article" date="2022" name="G3 (Bethesda)">
        <title>Whole-genome sequence and methylome profiling of the almond [Prunus dulcis (Mill.) D.A. Webb] cultivar 'Nonpareil'.</title>
        <authorList>
            <person name="D'Amico-Willman K.M."/>
            <person name="Ouma W.Z."/>
            <person name="Meulia T."/>
            <person name="Sideli G.M."/>
            <person name="Gradziel T.M."/>
            <person name="Fresnedo-Ramirez J."/>
        </authorList>
    </citation>
    <scope>NUCLEOTIDE SEQUENCE [LARGE SCALE GENOMIC DNA]</scope>
    <source>
        <strain evidence="2">Clone GOH B32 T37-40</strain>
    </source>
</reference>
<dbReference type="EMBL" id="JAJFAZ020000005">
    <property type="protein sequence ID" value="KAI5327551.1"/>
    <property type="molecule type" value="Genomic_DNA"/>
</dbReference>
<dbReference type="Proteomes" id="UP001054821">
    <property type="component" value="Chromosome 5"/>
</dbReference>
<sequence>MKKLKNLRQTDEESVELMSDDEIYDSVLSKVVGPPRSSYIGGLGAGPKTKTFKAGQCSHAIIEEAKRRADEATRRADDAEKQCMLLANELFEMKENSEAQKYQLEGLLTRQNETDALVKRLLEQLSSTSSSMRSDG</sequence>
<dbReference type="AlphaFoldDB" id="A0AAD4VMX3"/>
<evidence type="ECO:0000313" key="2">
    <source>
        <dbReference type="EMBL" id="KAI5327551.1"/>
    </source>
</evidence>